<sequence>MKTYTTDNTDSHVLSPPQPIPDTKDARRPPRLKKKSWANSKWNARFHAHFRDVPKDDTLLQVYTCALQREILLQGHLFVSQHHLCFKANIFGWVTTLTLKYSDIIGIEKRMTAKIIPNAIGLATRDGLKYTFASFLTRDNAYRQLVHAWRAHVHPSRRHNINDSDSEATISFDTPGRLPQQGQQKHSLGVSTAAVDDASYPNKLCLSPSPPLSPTTIRPSSSPMPTPVVFKSSLPSTKHYSHTPQRPKTVTFAMNNTVCACNDSQGHVHYPHVGLDYTLPGKVDAVLKLLSAQDILQTSEEHGVLV</sequence>
<proteinExistence type="predicted"/>
<evidence type="ECO:0000256" key="1">
    <source>
        <dbReference type="SAM" id="MobiDB-lite"/>
    </source>
</evidence>
<dbReference type="OrthoDB" id="2162691at2759"/>
<evidence type="ECO:0000313" key="4">
    <source>
        <dbReference type="Proteomes" id="UP000242180"/>
    </source>
</evidence>
<dbReference type="GO" id="GO:0032366">
    <property type="term" value="P:intracellular sterol transport"/>
    <property type="evidence" value="ECO:0007669"/>
    <property type="project" value="TreeGrafter"/>
</dbReference>
<organism evidence="3 4">
    <name type="scientific">Syncephalastrum racemosum</name>
    <name type="common">Filamentous fungus</name>
    <dbReference type="NCBI Taxonomy" id="13706"/>
    <lineage>
        <taxon>Eukaryota</taxon>
        <taxon>Fungi</taxon>
        <taxon>Fungi incertae sedis</taxon>
        <taxon>Mucoromycota</taxon>
        <taxon>Mucoromycotina</taxon>
        <taxon>Mucoromycetes</taxon>
        <taxon>Mucorales</taxon>
        <taxon>Syncephalastraceae</taxon>
        <taxon>Syncephalastrum</taxon>
    </lineage>
</organism>
<protein>
    <recommendedName>
        <fullName evidence="2">GRAM domain-containing protein</fullName>
    </recommendedName>
</protein>
<dbReference type="PANTHER" id="PTHR23319:SF4">
    <property type="entry name" value="GRAM DOMAIN CONTAINING 1B, ISOFORM E"/>
    <property type="match status" value="1"/>
</dbReference>
<comment type="caution">
    <text evidence="3">The sequence shown here is derived from an EMBL/GenBank/DDBJ whole genome shotgun (WGS) entry which is preliminary data.</text>
</comment>
<dbReference type="AlphaFoldDB" id="A0A1X2HEV1"/>
<dbReference type="PANTHER" id="PTHR23319">
    <property type="entry name" value="GRAM DOMAIN CONTAINING 1B, ISOFORM E"/>
    <property type="match status" value="1"/>
</dbReference>
<keyword evidence="4" id="KW-1185">Reference proteome</keyword>
<dbReference type="InterPro" id="IPR051482">
    <property type="entry name" value="Cholesterol_transport"/>
</dbReference>
<dbReference type="CDD" id="cd13220">
    <property type="entry name" value="PH-GRAM_GRAMDC"/>
    <property type="match status" value="1"/>
</dbReference>
<dbReference type="STRING" id="13706.A0A1X2HEV1"/>
<feature type="compositionally biased region" description="Polar residues" evidence="1">
    <location>
        <begin position="1"/>
        <end position="12"/>
    </location>
</feature>
<reference evidence="3 4" key="1">
    <citation type="submission" date="2016-07" db="EMBL/GenBank/DDBJ databases">
        <title>Pervasive Adenine N6-methylation of Active Genes in Fungi.</title>
        <authorList>
            <consortium name="DOE Joint Genome Institute"/>
            <person name="Mondo S.J."/>
            <person name="Dannebaum R.O."/>
            <person name="Kuo R.C."/>
            <person name="Labutti K."/>
            <person name="Haridas S."/>
            <person name="Kuo A."/>
            <person name="Salamov A."/>
            <person name="Ahrendt S.R."/>
            <person name="Lipzen A."/>
            <person name="Sullivan W."/>
            <person name="Andreopoulos W.B."/>
            <person name="Clum A."/>
            <person name="Lindquist E."/>
            <person name="Daum C."/>
            <person name="Ramamoorthy G.K."/>
            <person name="Gryganskyi A."/>
            <person name="Culley D."/>
            <person name="Magnuson J.K."/>
            <person name="James T.Y."/>
            <person name="O'Malley M.A."/>
            <person name="Stajich J.E."/>
            <person name="Spatafora J.W."/>
            <person name="Visel A."/>
            <person name="Grigoriev I.V."/>
        </authorList>
    </citation>
    <scope>NUCLEOTIDE SEQUENCE [LARGE SCALE GENOMIC DNA]</scope>
    <source>
        <strain evidence="3 4">NRRL 2496</strain>
    </source>
</reference>
<dbReference type="SMART" id="SM00568">
    <property type="entry name" value="GRAM"/>
    <property type="match status" value="1"/>
</dbReference>
<dbReference type="Proteomes" id="UP000242180">
    <property type="component" value="Unassembled WGS sequence"/>
</dbReference>
<dbReference type="InParanoid" id="A0A1X2HEV1"/>
<feature type="domain" description="GRAM" evidence="2">
    <location>
        <begin position="44"/>
        <end position="111"/>
    </location>
</feature>
<evidence type="ECO:0000313" key="3">
    <source>
        <dbReference type="EMBL" id="ORY96836.1"/>
    </source>
</evidence>
<feature type="region of interest" description="Disordered" evidence="1">
    <location>
        <begin position="157"/>
        <end position="184"/>
    </location>
</feature>
<dbReference type="GO" id="GO:0140268">
    <property type="term" value="C:endoplasmic reticulum-plasma membrane contact site"/>
    <property type="evidence" value="ECO:0007669"/>
    <property type="project" value="TreeGrafter"/>
</dbReference>
<dbReference type="EMBL" id="MCGN01000005">
    <property type="protein sequence ID" value="ORY96836.1"/>
    <property type="molecule type" value="Genomic_DNA"/>
</dbReference>
<dbReference type="InterPro" id="IPR011993">
    <property type="entry name" value="PH-like_dom_sf"/>
</dbReference>
<feature type="region of interest" description="Disordered" evidence="1">
    <location>
        <begin position="1"/>
        <end position="34"/>
    </location>
</feature>
<dbReference type="Pfam" id="PF02893">
    <property type="entry name" value="GRAM"/>
    <property type="match status" value="1"/>
</dbReference>
<name>A0A1X2HEV1_SYNRA</name>
<evidence type="ECO:0000259" key="2">
    <source>
        <dbReference type="SMART" id="SM00568"/>
    </source>
</evidence>
<dbReference type="GO" id="GO:0005886">
    <property type="term" value="C:plasma membrane"/>
    <property type="evidence" value="ECO:0007669"/>
    <property type="project" value="TreeGrafter"/>
</dbReference>
<dbReference type="Gene3D" id="2.30.29.30">
    <property type="entry name" value="Pleckstrin-homology domain (PH domain)/Phosphotyrosine-binding domain (PTB)"/>
    <property type="match status" value="1"/>
</dbReference>
<dbReference type="GO" id="GO:0120015">
    <property type="term" value="F:sterol transfer activity"/>
    <property type="evidence" value="ECO:0007669"/>
    <property type="project" value="TreeGrafter"/>
</dbReference>
<dbReference type="GO" id="GO:0005789">
    <property type="term" value="C:endoplasmic reticulum membrane"/>
    <property type="evidence" value="ECO:0007669"/>
    <property type="project" value="TreeGrafter"/>
</dbReference>
<accession>A0A1X2HEV1</accession>
<dbReference type="GO" id="GO:0032934">
    <property type="term" value="F:sterol binding"/>
    <property type="evidence" value="ECO:0007669"/>
    <property type="project" value="TreeGrafter"/>
</dbReference>
<dbReference type="InterPro" id="IPR004182">
    <property type="entry name" value="GRAM"/>
</dbReference>
<gene>
    <name evidence="3" type="ORF">BCR43DRAFT_290009</name>
</gene>